<dbReference type="InterPro" id="IPR027417">
    <property type="entry name" value="P-loop_NTPase"/>
</dbReference>
<evidence type="ECO:0000256" key="5">
    <source>
        <dbReference type="ARBA" id="ARBA00037066"/>
    </source>
</evidence>
<comment type="function">
    <text evidence="5">Part of the ABC transporter complex HmuTUV involved in hemin import. Responsible for energy coupling to the transport system.</text>
</comment>
<evidence type="ECO:0000313" key="7">
    <source>
        <dbReference type="EMBL" id="MFD0949778.1"/>
    </source>
</evidence>
<sequence length="265" mass="28843">MSGLKLSQQTLFAANNTPVLALPELSFLPQQCWAILGPNGAGKSTLLRHISGIDSEQGAANVCAEWHGQPLPSWNSRRWAQQRSVLPQHHGLMAALSVAAIVQMAAYPWGGSHPRLAHCLDDIVQTWDITQLLERRWPTLSGGEQQRVMLARSALQLALAEPSEPRLWLLDEPLAALDWPHQQTVFHACAQMTASGATVLASVHDMNAPFAFATHALVMGQGEVLWAGEVSADGYVAALEAAFALRLTRLSHPEYAHGWLVPLKP</sequence>
<dbReference type="SUPFAM" id="SSF52540">
    <property type="entry name" value="P-loop containing nucleoside triphosphate hydrolases"/>
    <property type="match status" value="1"/>
</dbReference>
<keyword evidence="2" id="KW-0547">Nucleotide-binding</keyword>
<keyword evidence="1" id="KW-0813">Transport</keyword>
<keyword evidence="8" id="KW-1185">Reference proteome</keyword>
<evidence type="ECO:0000256" key="3">
    <source>
        <dbReference type="ARBA" id="ARBA00022840"/>
    </source>
</evidence>
<dbReference type="InterPro" id="IPR003593">
    <property type="entry name" value="AAA+_ATPase"/>
</dbReference>
<dbReference type="EMBL" id="JBHTIT010000001">
    <property type="protein sequence ID" value="MFD0949778.1"/>
    <property type="molecule type" value="Genomic_DNA"/>
</dbReference>
<protein>
    <submittedName>
        <fullName evidence="7">ATP-binding cassette domain-containing protein</fullName>
    </submittedName>
</protein>
<dbReference type="PANTHER" id="PTHR42794">
    <property type="entry name" value="HEMIN IMPORT ATP-BINDING PROTEIN HMUV"/>
    <property type="match status" value="1"/>
</dbReference>
<reference evidence="8" key="1">
    <citation type="journal article" date="2019" name="Int. J. Syst. Evol. Microbiol.">
        <title>The Global Catalogue of Microorganisms (GCM) 10K type strain sequencing project: providing services to taxonomists for standard genome sequencing and annotation.</title>
        <authorList>
            <consortium name="The Broad Institute Genomics Platform"/>
            <consortium name="The Broad Institute Genome Sequencing Center for Infectious Disease"/>
            <person name="Wu L."/>
            <person name="Ma J."/>
        </authorList>
    </citation>
    <scope>NUCLEOTIDE SEQUENCE [LARGE SCALE GENOMIC DNA]</scope>
    <source>
        <strain evidence="8">CCUG 63419</strain>
    </source>
</reference>
<keyword evidence="4" id="KW-1278">Translocase</keyword>
<evidence type="ECO:0000256" key="4">
    <source>
        <dbReference type="ARBA" id="ARBA00022967"/>
    </source>
</evidence>
<dbReference type="InterPro" id="IPR003439">
    <property type="entry name" value="ABC_transporter-like_ATP-bd"/>
</dbReference>
<keyword evidence="3 7" id="KW-0067">ATP-binding</keyword>
<dbReference type="SMART" id="SM00382">
    <property type="entry name" value="AAA"/>
    <property type="match status" value="1"/>
</dbReference>
<dbReference type="PROSITE" id="PS00211">
    <property type="entry name" value="ABC_TRANSPORTER_1"/>
    <property type="match status" value="1"/>
</dbReference>
<dbReference type="PROSITE" id="PS50893">
    <property type="entry name" value="ABC_TRANSPORTER_2"/>
    <property type="match status" value="1"/>
</dbReference>
<dbReference type="InterPro" id="IPR017871">
    <property type="entry name" value="ABC_transporter-like_CS"/>
</dbReference>
<dbReference type="PANTHER" id="PTHR42794:SF1">
    <property type="entry name" value="HEMIN IMPORT ATP-BINDING PROTEIN HMUV"/>
    <property type="match status" value="1"/>
</dbReference>
<dbReference type="Proteomes" id="UP001597044">
    <property type="component" value="Unassembled WGS sequence"/>
</dbReference>
<comment type="caution">
    <text evidence="7">The sequence shown here is derived from an EMBL/GenBank/DDBJ whole genome shotgun (WGS) entry which is preliminary data.</text>
</comment>
<dbReference type="Gene3D" id="3.40.50.300">
    <property type="entry name" value="P-loop containing nucleotide triphosphate hydrolases"/>
    <property type="match status" value="1"/>
</dbReference>
<evidence type="ECO:0000256" key="2">
    <source>
        <dbReference type="ARBA" id="ARBA00022741"/>
    </source>
</evidence>
<proteinExistence type="predicted"/>
<dbReference type="RefSeq" id="WP_340676464.1">
    <property type="nucleotide sequence ID" value="NZ_JBHTIT010000001.1"/>
</dbReference>
<dbReference type="GO" id="GO:0005524">
    <property type="term" value="F:ATP binding"/>
    <property type="evidence" value="ECO:0007669"/>
    <property type="project" value="UniProtKB-KW"/>
</dbReference>
<dbReference type="Pfam" id="PF00005">
    <property type="entry name" value="ABC_tran"/>
    <property type="match status" value="1"/>
</dbReference>
<evidence type="ECO:0000256" key="1">
    <source>
        <dbReference type="ARBA" id="ARBA00022448"/>
    </source>
</evidence>
<organism evidence="7 8">
    <name type="scientific">Paraperlucidibaca wandonensis</name>
    <dbReference type="NCBI Taxonomy" id="1268273"/>
    <lineage>
        <taxon>Bacteria</taxon>
        <taxon>Pseudomonadati</taxon>
        <taxon>Pseudomonadota</taxon>
        <taxon>Gammaproteobacteria</taxon>
        <taxon>Moraxellales</taxon>
        <taxon>Moraxellaceae</taxon>
        <taxon>Paraperlucidibaca</taxon>
    </lineage>
</organism>
<accession>A0ABW3HE95</accession>
<gene>
    <name evidence="7" type="ORF">ACFQ0F_05165</name>
</gene>
<name>A0ABW3HE95_9GAMM</name>
<feature type="domain" description="ABC transporter" evidence="6">
    <location>
        <begin position="4"/>
        <end position="246"/>
    </location>
</feature>
<evidence type="ECO:0000313" key="8">
    <source>
        <dbReference type="Proteomes" id="UP001597044"/>
    </source>
</evidence>
<evidence type="ECO:0000259" key="6">
    <source>
        <dbReference type="PROSITE" id="PS50893"/>
    </source>
</evidence>